<dbReference type="Proteomes" id="UP000064893">
    <property type="component" value="Chromosome"/>
</dbReference>
<dbReference type="InterPro" id="IPR004013">
    <property type="entry name" value="PHP_dom"/>
</dbReference>
<evidence type="ECO:0000256" key="4">
    <source>
        <dbReference type="ARBA" id="ARBA00022679"/>
    </source>
</evidence>
<dbReference type="GO" id="GO:0003887">
    <property type="term" value="F:DNA-directed DNA polymerase activity"/>
    <property type="evidence" value="ECO:0007669"/>
    <property type="project" value="UniProtKB-KW"/>
</dbReference>
<dbReference type="PANTHER" id="PTHR32294">
    <property type="entry name" value="DNA POLYMERASE III SUBUNIT ALPHA"/>
    <property type="match status" value="1"/>
</dbReference>
<dbReference type="InterPro" id="IPR012340">
    <property type="entry name" value="NA-bd_OB-fold"/>
</dbReference>
<dbReference type="NCBIfam" id="NF005298">
    <property type="entry name" value="PRK06826.1"/>
    <property type="match status" value="1"/>
</dbReference>
<name>A0A0S2I245_9BACT</name>
<dbReference type="Gene3D" id="1.10.10.1600">
    <property type="entry name" value="Bacterial DNA polymerase III alpha subunit, thumb domain"/>
    <property type="match status" value="1"/>
</dbReference>
<dbReference type="EC" id="2.7.7.7" evidence="2"/>
<evidence type="ECO:0000259" key="9">
    <source>
        <dbReference type="SMART" id="SM00481"/>
    </source>
</evidence>
<dbReference type="InterPro" id="IPR029460">
    <property type="entry name" value="DNAPol_HHH"/>
</dbReference>
<dbReference type="InterPro" id="IPR011708">
    <property type="entry name" value="DNA_pol3_alpha_NTPase_dom"/>
</dbReference>
<dbReference type="CDD" id="cd04485">
    <property type="entry name" value="DnaE_OBF"/>
    <property type="match status" value="1"/>
</dbReference>
<accession>A0A0S2I245</accession>
<dbReference type="Pfam" id="PF01336">
    <property type="entry name" value="tRNA_anti-codon"/>
    <property type="match status" value="1"/>
</dbReference>
<dbReference type="KEGG" id="blq:L21SP5_02484"/>
<dbReference type="InterPro" id="IPR004365">
    <property type="entry name" value="NA-bd_OB_tRNA"/>
</dbReference>
<dbReference type="InterPro" id="IPR040982">
    <property type="entry name" value="DNA_pol3_finger"/>
</dbReference>
<dbReference type="GO" id="GO:0006260">
    <property type="term" value="P:DNA replication"/>
    <property type="evidence" value="ECO:0007669"/>
    <property type="project" value="UniProtKB-KW"/>
</dbReference>
<dbReference type="Pfam" id="PF07733">
    <property type="entry name" value="DNA_pol3_alpha"/>
    <property type="match status" value="1"/>
</dbReference>
<dbReference type="PATRIC" id="fig|1307839.3.peg.2610"/>
<evidence type="ECO:0000256" key="3">
    <source>
        <dbReference type="ARBA" id="ARBA00019114"/>
    </source>
</evidence>
<dbReference type="Gene3D" id="3.20.20.140">
    <property type="entry name" value="Metal-dependent hydrolases"/>
    <property type="match status" value="1"/>
</dbReference>
<gene>
    <name evidence="10" type="primary">dnaE_2</name>
    <name evidence="10" type="ORF">L21SP5_02484</name>
</gene>
<keyword evidence="6" id="KW-0235">DNA replication</keyword>
<dbReference type="GO" id="GO:0003676">
    <property type="term" value="F:nucleic acid binding"/>
    <property type="evidence" value="ECO:0007669"/>
    <property type="project" value="InterPro"/>
</dbReference>
<dbReference type="GO" id="GO:0008408">
    <property type="term" value="F:3'-5' exonuclease activity"/>
    <property type="evidence" value="ECO:0007669"/>
    <property type="project" value="InterPro"/>
</dbReference>
<keyword evidence="7" id="KW-0239">DNA-directed DNA polymerase</keyword>
<keyword evidence="5 10" id="KW-0548">Nucleotidyltransferase</keyword>
<dbReference type="NCBIfam" id="NF004226">
    <property type="entry name" value="PRK05673.1"/>
    <property type="match status" value="1"/>
</dbReference>
<evidence type="ECO:0000256" key="6">
    <source>
        <dbReference type="ARBA" id="ARBA00022705"/>
    </source>
</evidence>
<dbReference type="AlphaFoldDB" id="A0A0S2I245"/>
<evidence type="ECO:0000256" key="5">
    <source>
        <dbReference type="ARBA" id="ARBA00022695"/>
    </source>
</evidence>
<dbReference type="STRING" id="1307839.L21SP5_02484"/>
<evidence type="ECO:0000256" key="7">
    <source>
        <dbReference type="ARBA" id="ARBA00022932"/>
    </source>
</evidence>
<keyword evidence="11" id="KW-1185">Reference proteome</keyword>
<dbReference type="Pfam" id="PF17657">
    <property type="entry name" value="DNA_pol3_finger"/>
    <property type="match status" value="1"/>
</dbReference>
<dbReference type="InterPro" id="IPR003141">
    <property type="entry name" value="Pol/His_phosphatase_N"/>
</dbReference>
<dbReference type="InterPro" id="IPR004805">
    <property type="entry name" value="DnaE2/DnaE/PolC"/>
</dbReference>
<comment type="catalytic activity">
    <reaction evidence="8">
        <text>DNA(n) + a 2'-deoxyribonucleoside 5'-triphosphate = DNA(n+1) + diphosphate</text>
        <dbReference type="Rhea" id="RHEA:22508"/>
        <dbReference type="Rhea" id="RHEA-COMP:17339"/>
        <dbReference type="Rhea" id="RHEA-COMP:17340"/>
        <dbReference type="ChEBI" id="CHEBI:33019"/>
        <dbReference type="ChEBI" id="CHEBI:61560"/>
        <dbReference type="ChEBI" id="CHEBI:173112"/>
        <dbReference type="EC" id="2.7.7.7"/>
    </reaction>
</comment>
<keyword evidence="4 10" id="KW-0808">Transferase</keyword>
<dbReference type="GO" id="GO:0005737">
    <property type="term" value="C:cytoplasm"/>
    <property type="evidence" value="ECO:0007669"/>
    <property type="project" value="UniProtKB-SubCell"/>
</dbReference>
<dbReference type="Pfam" id="PF14579">
    <property type="entry name" value="HHH_6"/>
    <property type="match status" value="1"/>
</dbReference>
<dbReference type="InterPro" id="IPR016195">
    <property type="entry name" value="Pol/histidinol_Pase-like"/>
</dbReference>
<evidence type="ECO:0000256" key="1">
    <source>
        <dbReference type="ARBA" id="ARBA00004496"/>
    </source>
</evidence>
<dbReference type="CDD" id="cd12113">
    <property type="entry name" value="PHP_PolIIIA_DnaE3"/>
    <property type="match status" value="1"/>
</dbReference>
<dbReference type="InterPro" id="IPR041931">
    <property type="entry name" value="DNA_pol3_alpha_thumb_dom"/>
</dbReference>
<evidence type="ECO:0000256" key="8">
    <source>
        <dbReference type="ARBA" id="ARBA00049244"/>
    </source>
</evidence>
<dbReference type="SUPFAM" id="SSF89550">
    <property type="entry name" value="PHP domain-like"/>
    <property type="match status" value="1"/>
</dbReference>
<reference evidence="10 11" key="1">
    <citation type="submission" date="2015-11" db="EMBL/GenBank/DDBJ databases">
        <title>Description and complete genome sequence of a novel strain predominating in hypersaline microbial mats and representing a new family of the Bacteriodetes phylum.</title>
        <authorList>
            <person name="Spring S."/>
            <person name="Bunk B."/>
            <person name="Sproer C."/>
            <person name="Klenk H.-P."/>
        </authorList>
    </citation>
    <scope>NUCLEOTIDE SEQUENCE [LARGE SCALE GENOMIC DNA]</scope>
    <source>
        <strain evidence="10 11">L21-Spi-D4</strain>
    </source>
</reference>
<evidence type="ECO:0000313" key="10">
    <source>
        <dbReference type="EMBL" id="ALO16108.1"/>
    </source>
</evidence>
<dbReference type="Gene3D" id="1.10.150.870">
    <property type="match status" value="1"/>
</dbReference>
<dbReference type="OrthoDB" id="9803237at2"/>
<sequence length="1175" mass="134721">MSKFTHLHVHTQYSILDGASKINELLQKAKDDGMPAVAITDHGNMFGVKDFWDQAQKVGIKPIIGIETYVAANGRHVKEKGKGNRGYHLILLAKNATGYKNLMKLSSIGFTEGFYHNARIDHELLEKYHEGIIASSACLGGEIPQYILMNQPEKAYERAKWFKNLFGDDFYLELMRHPAKAPQQREEIYDRQQLVNNELIKMSKALDIKLIATNDVHFTNGEDAEAHDRLICLVTNSPVDDPKRMRYTKEEYFKTTKEMQELFADVPEAISNTEEIVNKIEDLELDSEPIMPDFSLPEGFDNENDYLRHITYEGAKERWGDDLSESTTERLDFELNTIKDMGFPGYFLIVWDFIKAAREMGVIVGPGRGSAAGSAVAYCLKITNIDPIKYDLLFERFLNPDRISMPDIDIDFDDDGRQEILDWVVNKYGEDKVAHIITFGTMATKSSIRDVARVQEFPLKRADEIAKLVPEAPKMNFKKAYKEAPELKKLRKEGNPEEQAVLQYAEKLEGSVRQTGVHACGIIISKDSLTEYIPVCTAKDANLLVTQYDGNFVEPVGMLKMDFLGLKTLSIIKEALEYIQDSKGFAPDIEQVPLDDAKTFELYARGETTALFQFESPGMKKHLRALKPDRFEDLVAMNALYRPGPMGYIPSFIDRKYGREKIEYDHPMMKEFLEDTYGITVFQEQVMLQSRKLANFSRGQSDSLRKAMGKKKKALMAELKVKFHEGALANEKFIEGCKQVNKEPEKLIEKIWKDWEAFAEYAFNKSHSVCYAYVSYQTAYLKAHYPSEFMAAVLTRNLSDISKVTTFLDETRHMGIEVLGPDVNESVYKFRVTPKGDLRFGLGAVKNVGSNVVNHIIEVRQEQGKFQDIYDFVEKVDMHIVNKKNMEGLAYAGAFDCFDIERHNFFATDEKGQTLIEQLIKYGNRMKEESASAQQSLFGGADEGFKVAKPTVPQGESWTKMARMNIEKEYVGIYLSEHPLDDYKLELEHICNARFIDLQQDMESLENKEVTVGGMVTEVRHLTTKNGKPWGKLTVEDFSGSYSYALFGRDYMNFKPYMEKDWYLLIKGRVQKREWGDTNELEFKIKEISNLVDARDEKINSINIKIPIDSLTEDLVTEMYDIMEQGKGKKELQFMVFDPRKDIVIPMFSRNISVDISKELVEYLDRFPELEYSLK</sequence>
<evidence type="ECO:0000313" key="11">
    <source>
        <dbReference type="Proteomes" id="UP000064893"/>
    </source>
</evidence>
<comment type="subcellular location">
    <subcellularLocation>
        <location evidence="1">Cytoplasm</location>
    </subcellularLocation>
</comment>
<dbReference type="RefSeq" id="WP_057953509.1">
    <property type="nucleotide sequence ID" value="NZ_CP013118.1"/>
</dbReference>
<organism evidence="10 11">
    <name type="scientific">Salinivirga cyanobacteriivorans</name>
    <dbReference type="NCBI Taxonomy" id="1307839"/>
    <lineage>
        <taxon>Bacteria</taxon>
        <taxon>Pseudomonadati</taxon>
        <taxon>Bacteroidota</taxon>
        <taxon>Bacteroidia</taxon>
        <taxon>Bacteroidales</taxon>
        <taxon>Salinivirgaceae</taxon>
        <taxon>Salinivirga</taxon>
    </lineage>
</organism>
<dbReference type="EMBL" id="CP013118">
    <property type="protein sequence ID" value="ALO16108.1"/>
    <property type="molecule type" value="Genomic_DNA"/>
</dbReference>
<evidence type="ECO:0000256" key="2">
    <source>
        <dbReference type="ARBA" id="ARBA00012417"/>
    </source>
</evidence>
<dbReference type="Gene3D" id="2.40.50.140">
    <property type="entry name" value="Nucleic acid-binding proteins"/>
    <property type="match status" value="1"/>
</dbReference>
<feature type="domain" description="Polymerase/histidinol phosphatase N-terminal" evidence="9">
    <location>
        <begin position="5"/>
        <end position="72"/>
    </location>
</feature>
<protein>
    <recommendedName>
        <fullName evidence="3">DNA polymerase III subunit alpha</fullName>
        <ecNumber evidence="2">2.7.7.7</ecNumber>
    </recommendedName>
</protein>
<proteinExistence type="predicted"/>
<dbReference type="PANTHER" id="PTHR32294:SF0">
    <property type="entry name" value="DNA POLYMERASE III SUBUNIT ALPHA"/>
    <property type="match status" value="1"/>
</dbReference>
<dbReference type="SMART" id="SM00481">
    <property type="entry name" value="POLIIIAc"/>
    <property type="match status" value="1"/>
</dbReference>
<dbReference type="Pfam" id="PF02811">
    <property type="entry name" value="PHP"/>
    <property type="match status" value="1"/>
</dbReference>
<dbReference type="NCBIfam" id="TIGR00594">
    <property type="entry name" value="polc"/>
    <property type="match status" value="1"/>
</dbReference>